<dbReference type="PANTHER" id="PTHR36100">
    <property type="entry name" value="BUD SITE SELECTION PROTEIN 4"/>
    <property type="match status" value="1"/>
</dbReference>
<keyword evidence="5" id="KW-1185">Reference proteome</keyword>
<organism evidence="4 5">
    <name type="scientific">Rhizopus stolonifer</name>
    <name type="common">Rhizopus nigricans</name>
    <dbReference type="NCBI Taxonomy" id="4846"/>
    <lineage>
        <taxon>Eukaryota</taxon>
        <taxon>Fungi</taxon>
        <taxon>Fungi incertae sedis</taxon>
        <taxon>Mucoromycota</taxon>
        <taxon>Mucoromycotina</taxon>
        <taxon>Mucoromycetes</taxon>
        <taxon>Mucorales</taxon>
        <taxon>Mucorineae</taxon>
        <taxon>Rhizopodaceae</taxon>
        <taxon>Rhizopus</taxon>
    </lineage>
</organism>
<keyword evidence="1" id="KW-0132">Cell division</keyword>
<dbReference type="Proteomes" id="UP000253551">
    <property type="component" value="Unassembled WGS sequence"/>
</dbReference>
<dbReference type="Gene3D" id="2.30.29.30">
    <property type="entry name" value="Pleckstrin-homology domain (PH domain)/Phosphotyrosine-binding domain (PTB)"/>
    <property type="match status" value="1"/>
</dbReference>
<dbReference type="InterPro" id="IPR052007">
    <property type="entry name" value="Bud4"/>
</dbReference>
<name>A0A367JCN5_RHIST</name>
<dbReference type="OrthoDB" id="2123378at2759"/>
<dbReference type="EMBL" id="PJQM01003666">
    <property type="protein sequence ID" value="RCH87690.1"/>
    <property type="molecule type" value="Genomic_DNA"/>
</dbReference>
<gene>
    <name evidence="4" type="ORF">CU098_009658</name>
</gene>
<evidence type="ECO:0000256" key="1">
    <source>
        <dbReference type="ARBA" id="ARBA00022618"/>
    </source>
</evidence>
<evidence type="ECO:0000256" key="2">
    <source>
        <dbReference type="ARBA" id="ARBA00023306"/>
    </source>
</evidence>
<protein>
    <recommendedName>
        <fullName evidence="3">PH domain-containing protein</fullName>
    </recommendedName>
</protein>
<feature type="domain" description="PH" evidence="3">
    <location>
        <begin position="95"/>
        <end position="219"/>
    </location>
</feature>
<comment type="caution">
    <text evidence="4">The sequence shown here is derived from an EMBL/GenBank/DDBJ whole genome shotgun (WGS) entry which is preliminary data.</text>
</comment>
<dbReference type="InterPro" id="IPR001849">
    <property type="entry name" value="PH_domain"/>
</dbReference>
<dbReference type="GO" id="GO:0051301">
    <property type="term" value="P:cell division"/>
    <property type="evidence" value="ECO:0007669"/>
    <property type="project" value="UniProtKB-KW"/>
</dbReference>
<dbReference type="PROSITE" id="PS50003">
    <property type="entry name" value="PH_DOMAIN"/>
    <property type="match status" value="1"/>
</dbReference>
<dbReference type="InterPro" id="IPR011993">
    <property type="entry name" value="PH-like_dom_sf"/>
</dbReference>
<proteinExistence type="predicted"/>
<evidence type="ECO:0000313" key="5">
    <source>
        <dbReference type="Proteomes" id="UP000253551"/>
    </source>
</evidence>
<dbReference type="PANTHER" id="PTHR36100:SF1">
    <property type="entry name" value="BUD SITE SELECTION PROTEIN 4"/>
    <property type="match status" value="1"/>
</dbReference>
<dbReference type="STRING" id="4846.A0A367JCN5"/>
<accession>A0A367JCN5</accession>
<evidence type="ECO:0000259" key="3">
    <source>
        <dbReference type="PROSITE" id="PS50003"/>
    </source>
</evidence>
<dbReference type="Pfam" id="PF00169">
    <property type="entry name" value="PH"/>
    <property type="match status" value="1"/>
</dbReference>
<reference evidence="4 5" key="1">
    <citation type="journal article" date="2018" name="G3 (Bethesda)">
        <title>Phylogenetic and Phylogenomic Definition of Rhizopus Species.</title>
        <authorList>
            <person name="Gryganskyi A.P."/>
            <person name="Golan J."/>
            <person name="Dolatabadi S."/>
            <person name="Mondo S."/>
            <person name="Robb S."/>
            <person name="Idnurm A."/>
            <person name="Muszewska A."/>
            <person name="Steczkiewicz K."/>
            <person name="Masonjones S."/>
            <person name="Liao H.L."/>
            <person name="Gajdeczka M.T."/>
            <person name="Anike F."/>
            <person name="Vuek A."/>
            <person name="Anishchenko I.M."/>
            <person name="Voigt K."/>
            <person name="de Hoog G.S."/>
            <person name="Smith M.E."/>
            <person name="Heitman J."/>
            <person name="Vilgalys R."/>
            <person name="Stajich J.E."/>
        </authorList>
    </citation>
    <scope>NUCLEOTIDE SEQUENCE [LARGE SCALE GENOMIC DNA]</scope>
    <source>
        <strain evidence="4 5">LSU 92-RS-03</strain>
    </source>
</reference>
<dbReference type="SUPFAM" id="SSF50729">
    <property type="entry name" value="PH domain-like"/>
    <property type="match status" value="1"/>
</dbReference>
<dbReference type="AlphaFoldDB" id="A0A367JCN5"/>
<evidence type="ECO:0000313" key="4">
    <source>
        <dbReference type="EMBL" id="RCH87690.1"/>
    </source>
</evidence>
<feature type="non-terminal residue" evidence="4">
    <location>
        <position position="1"/>
    </location>
</feature>
<keyword evidence="2" id="KW-0131">Cell cycle</keyword>
<dbReference type="GO" id="GO:0005525">
    <property type="term" value="F:GTP binding"/>
    <property type="evidence" value="ECO:0007669"/>
    <property type="project" value="TreeGrafter"/>
</dbReference>
<dbReference type="SMART" id="SM00233">
    <property type="entry name" value="PH"/>
    <property type="match status" value="1"/>
</dbReference>
<sequence length="238" mass="27372">GSVCQTVFQADQFIDSSNIAALMLVNNWYSTEPSSLLKRTSSIIKKRPQSIAKEKAVGKIVIQCLGVKMKEEMNYVPHDMQEAIEATLAKRFYQTEWQSGYLTQLGGNTETPKYCYFVLKGADLIAYDQDEPSYKIPLSRATRLICENRIMSERPAYQYPLLKPDTLIHELESIQQDNGRPISLTNRFQLLFGEQQIQFSCESVDELNKWVTLLTVMLTTLPKLPDWIHIWFIAYKST</sequence>